<evidence type="ECO:0000256" key="1">
    <source>
        <dbReference type="SAM" id="Coils"/>
    </source>
</evidence>
<gene>
    <name evidence="2" type="ORF">AAAT05_07640</name>
</gene>
<name>A0ABV1IHS3_9ACTN</name>
<evidence type="ECO:0000313" key="3">
    <source>
        <dbReference type="Proteomes" id="UP001478817"/>
    </source>
</evidence>
<dbReference type="RefSeq" id="WP_349182842.1">
    <property type="nucleotide sequence ID" value="NZ_JBBNGS010000014.1"/>
</dbReference>
<comment type="caution">
    <text evidence="2">The sequence shown here is derived from an EMBL/GenBank/DDBJ whole genome shotgun (WGS) entry which is preliminary data.</text>
</comment>
<keyword evidence="3" id="KW-1185">Reference proteome</keyword>
<organism evidence="2 3">
    <name type="scientific">Paratractidigestivibacter faecalis</name>
    <dbReference type="NCBI Taxonomy" id="2292441"/>
    <lineage>
        <taxon>Bacteria</taxon>
        <taxon>Bacillati</taxon>
        <taxon>Actinomycetota</taxon>
        <taxon>Coriobacteriia</taxon>
        <taxon>Coriobacteriales</taxon>
        <taxon>Atopobiaceae</taxon>
        <taxon>Paratractidigestivibacter</taxon>
    </lineage>
</organism>
<accession>A0ABV1IHS3</accession>
<feature type="coiled-coil region" evidence="1">
    <location>
        <begin position="172"/>
        <end position="199"/>
    </location>
</feature>
<keyword evidence="1" id="KW-0175">Coiled coil</keyword>
<sequence>MLVSQYRLKVLAYCTPSRGRGQGGNRAARICRQVARPAPNSRRGDAATFHLLRNITLPPGRAKAPLADQKVMPLLQATNSEGDKGFATEGNANMGNFLPNQLVFAAKNDQMVGLLKTMAFNIASWERTLYGNDSIDERLDKCLMSSKSAEAAYGLISGLIDSEFAFCFAPDIERANGWLDEHRKDIEQLRKTNQTIESIVKYLSPSSAATLSRCQASSV</sequence>
<evidence type="ECO:0000313" key="2">
    <source>
        <dbReference type="EMBL" id="MEQ2638209.1"/>
    </source>
</evidence>
<dbReference type="EMBL" id="JBBNGS010000014">
    <property type="protein sequence ID" value="MEQ2638209.1"/>
    <property type="molecule type" value="Genomic_DNA"/>
</dbReference>
<proteinExistence type="predicted"/>
<protein>
    <submittedName>
        <fullName evidence="2">Uncharacterized protein</fullName>
    </submittedName>
</protein>
<dbReference type="Proteomes" id="UP001478817">
    <property type="component" value="Unassembled WGS sequence"/>
</dbReference>
<reference evidence="2 3" key="1">
    <citation type="submission" date="2024-04" db="EMBL/GenBank/DDBJ databases">
        <title>Human intestinal bacterial collection.</title>
        <authorList>
            <person name="Pauvert C."/>
            <person name="Hitch T.C.A."/>
            <person name="Clavel T."/>
        </authorList>
    </citation>
    <scope>NUCLEOTIDE SEQUENCE [LARGE SCALE GENOMIC DNA]</scope>
    <source>
        <strain evidence="2 3">CLA-AA-H197</strain>
    </source>
</reference>